<dbReference type="EMBL" id="JXTB01000021">
    <property type="protein sequence ID" value="PON75948.1"/>
    <property type="molecule type" value="Genomic_DNA"/>
</dbReference>
<feature type="non-terminal residue" evidence="1">
    <location>
        <position position="1"/>
    </location>
</feature>
<reference evidence="2" key="1">
    <citation type="submission" date="2016-06" db="EMBL/GenBank/DDBJ databases">
        <title>Parallel loss of symbiosis genes in relatives of nitrogen-fixing non-legume Parasponia.</title>
        <authorList>
            <person name="Van Velzen R."/>
            <person name="Holmer R."/>
            <person name="Bu F."/>
            <person name="Rutten L."/>
            <person name="Van Zeijl A."/>
            <person name="Liu W."/>
            <person name="Santuari L."/>
            <person name="Cao Q."/>
            <person name="Sharma T."/>
            <person name="Shen D."/>
            <person name="Roswanjaya Y."/>
            <person name="Wardhani T."/>
            <person name="Kalhor M.S."/>
            <person name="Jansen J."/>
            <person name="Van den Hoogen J."/>
            <person name="Gungor B."/>
            <person name="Hartog M."/>
            <person name="Hontelez J."/>
            <person name="Verver J."/>
            <person name="Yang W.-C."/>
            <person name="Schijlen E."/>
            <person name="Repin R."/>
            <person name="Schilthuizen M."/>
            <person name="Schranz E."/>
            <person name="Heidstra R."/>
            <person name="Miyata K."/>
            <person name="Fedorova E."/>
            <person name="Kohlen W."/>
            <person name="Bisseling T."/>
            <person name="Smit S."/>
            <person name="Geurts R."/>
        </authorList>
    </citation>
    <scope>NUCLEOTIDE SEQUENCE [LARGE SCALE GENOMIC DNA]</scope>
    <source>
        <strain evidence="2">cv. WU1-14</strain>
    </source>
</reference>
<evidence type="ECO:0000313" key="1">
    <source>
        <dbReference type="EMBL" id="PON75948.1"/>
    </source>
</evidence>
<gene>
    <name evidence="1" type="ORF">PanWU01x14_038990</name>
</gene>
<evidence type="ECO:0000313" key="2">
    <source>
        <dbReference type="Proteomes" id="UP000237105"/>
    </source>
</evidence>
<protein>
    <submittedName>
        <fullName evidence="1">Uncharacterized protein</fullName>
    </submittedName>
</protein>
<keyword evidence="2" id="KW-1185">Reference proteome</keyword>
<proteinExistence type="predicted"/>
<accession>A0A2P5DRN2</accession>
<dbReference type="OrthoDB" id="1717361at2759"/>
<dbReference type="AlphaFoldDB" id="A0A2P5DRN2"/>
<name>A0A2P5DRN2_PARAD</name>
<organism evidence="1 2">
    <name type="scientific">Parasponia andersonii</name>
    <name type="common">Sponia andersonii</name>
    <dbReference type="NCBI Taxonomy" id="3476"/>
    <lineage>
        <taxon>Eukaryota</taxon>
        <taxon>Viridiplantae</taxon>
        <taxon>Streptophyta</taxon>
        <taxon>Embryophyta</taxon>
        <taxon>Tracheophyta</taxon>
        <taxon>Spermatophyta</taxon>
        <taxon>Magnoliopsida</taxon>
        <taxon>eudicotyledons</taxon>
        <taxon>Gunneridae</taxon>
        <taxon>Pentapetalae</taxon>
        <taxon>rosids</taxon>
        <taxon>fabids</taxon>
        <taxon>Rosales</taxon>
        <taxon>Cannabaceae</taxon>
        <taxon>Parasponia</taxon>
    </lineage>
</organism>
<dbReference type="Proteomes" id="UP000237105">
    <property type="component" value="Unassembled WGS sequence"/>
</dbReference>
<comment type="caution">
    <text evidence="1">The sequence shown here is derived from an EMBL/GenBank/DDBJ whole genome shotgun (WGS) entry which is preliminary data.</text>
</comment>
<sequence>VFIYPGCPMPPIATNWYKHHYPHVDGWKTPYVARIKVFHDLVGNDIATQETIDLDSL</sequence>